<protein>
    <submittedName>
        <fullName evidence="2">Uncharacterized protein</fullName>
    </submittedName>
</protein>
<dbReference type="WBParaSite" id="nRc.2.0.1.t36075-RA">
    <property type="protein sequence ID" value="nRc.2.0.1.t36075-RA"/>
    <property type="gene ID" value="nRc.2.0.1.g36075"/>
</dbReference>
<organism evidence="1 2">
    <name type="scientific">Romanomermis culicivorax</name>
    <name type="common">Nematode worm</name>
    <dbReference type="NCBI Taxonomy" id="13658"/>
    <lineage>
        <taxon>Eukaryota</taxon>
        <taxon>Metazoa</taxon>
        <taxon>Ecdysozoa</taxon>
        <taxon>Nematoda</taxon>
        <taxon>Enoplea</taxon>
        <taxon>Dorylaimia</taxon>
        <taxon>Mermithida</taxon>
        <taxon>Mermithoidea</taxon>
        <taxon>Mermithidae</taxon>
        <taxon>Romanomermis</taxon>
    </lineage>
</organism>
<accession>A0A915KCH5</accession>
<evidence type="ECO:0000313" key="2">
    <source>
        <dbReference type="WBParaSite" id="nRc.2.0.1.t36075-RA"/>
    </source>
</evidence>
<keyword evidence="1" id="KW-1185">Reference proteome</keyword>
<proteinExistence type="predicted"/>
<dbReference type="AlphaFoldDB" id="A0A915KCH5"/>
<reference evidence="2" key="1">
    <citation type="submission" date="2022-11" db="UniProtKB">
        <authorList>
            <consortium name="WormBaseParasite"/>
        </authorList>
    </citation>
    <scope>IDENTIFICATION</scope>
</reference>
<evidence type="ECO:0000313" key="1">
    <source>
        <dbReference type="Proteomes" id="UP000887565"/>
    </source>
</evidence>
<dbReference type="Proteomes" id="UP000887565">
    <property type="component" value="Unplaced"/>
</dbReference>
<sequence length="62" mass="6976">MNCISDTNETSRLSSINFYYCAKCHRNDLITCSDARKECALKGDAGEGYGRIVKSFTEFVNK</sequence>
<name>A0A915KCH5_ROMCU</name>